<dbReference type="EMBL" id="JAIRAU010000023">
    <property type="protein sequence ID" value="MBZ5711010.1"/>
    <property type="molecule type" value="Genomic_DNA"/>
</dbReference>
<reference evidence="2" key="1">
    <citation type="submission" date="2021-08" db="EMBL/GenBank/DDBJ databases">
        <authorList>
            <person name="Stevens D.C."/>
        </authorList>
    </citation>
    <scope>NUCLEOTIDE SEQUENCE</scope>
    <source>
        <strain evidence="2">DSM 53165</strain>
    </source>
</reference>
<keyword evidence="3" id="KW-1185">Reference proteome</keyword>
<accession>A0ABS7TS51</accession>
<gene>
    <name evidence="2" type="ORF">K7C98_17325</name>
</gene>
<comment type="caution">
    <text evidence="2">The sequence shown here is derived from an EMBL/GenBank/DDBJ whole genome shotgun (WGS) entry which is preliminary data.</text>
</comment>
<protein>
    <recommendedName>
        <fullName evidence="4">Lipoprotein</fullName>
    </recommendedName>
</protein>
<feature type="region of interest" description="Disordered" evidence="1">
    <location>
        <begin position="30"/>
        <end position="58"/>
    </location>
</feature>
<name>A0ABS7TS51_9BACT</name>
<evidence type="ECO:0008006" key="4">
    <source>
        <dbReference type="Google" id="ProtNLM"/>
    </source>
</evidence>
<evidence type="ECO:0000313" key="2">
    <source>
        <dbReference type="EMBL" id="MBZ5711010.1"/>
    </source>
</evidence>
<organism evidence="2 3">
    <name type="scientific">Nannocystis pusilla</name>
    <dbReference type="NCBI Taxonomy" id="889268"/>
    <lineage>
        <taxon>Bacteria</taxon>
        <taxon>Pseudomonadati</taxon>
        <taxon>Myxococcota</taxon>
        <taxon>Polyangia</taxon>
        <taxon>Nannocystales</taxon>
        <taxon>Nannocystaceae</taxon>
        <taxon>Nannocystis</taxon>
    </lineage>
</organism>
<sequence length="58" mass="5663">MPIHSFDARNLLIVLLAGVVACGSPSGDLGEYTDSAGAEDTSEGPGPTSGVVGASRCG</sequence>
<dbReference type="RefSeq" id="WP_224192779.1">
    <property type="nucleotide sequence ID" value="NZ_JAIRAU010000023.1"/>
</dbReference>
<proteinExistence type="predicted"/>
<dbReference type="Proteomes" id="UP001139031">
    <property type="component" value="Unassembled WGS sequence"/>
</dbReference>
<evidence type="ECO:0000313" key="3">
    <source>
        <dbReference type="Proteomes" id="UP001139031"/>
    </source>
</evidence>
<evidence type="ECO:0000256" key="1">
    <source>
        <dbReference type="SAM" id="MobiDB-lite"/>
    </source>
</evidence>